<proteinExistence type="predicted"/>
<gene>
    <name evidence="1" type="ORF">GCM10010357_41580</name>
</gene>
<name>A0ABN0YWL3_9ACTN</name>
<organism evidence="1 2">
    <name type="scientific">Streptomyces luteireticuli</name>
    <dbReference type="NCBI Taxonomy" id="173858"/>
    <lineage>
        <taxon>Bacteria</taxon>
        <taxon>Bacillati</taxon>
        <taxon>Actinomycetota</taxon>
        <taxon>Actinomycetes</taxon>
        <taxon>Kitasatosporales</taxon>
        <taxon>Streptomycetaceae</taxon>
        <taxon>Streptomyces</taxon>
    </lineage>
</organism>
<dbReference type="Proteomes" id="UP001500879">
    <property type="component" value="Unassembled WGS sequence"/>
</dbReference>
<accession>A0ABN0YWL3</accession>
<evidence type="ECO:0008006" key="3">
    <source>
        <dbReference type="Google" id="ProtNLM"/>
    </source>
</evidence>
<comment type="caution">
    <text evidence="1">The sequence shown here is derived from an EMBL/GenBank/DDBJ whole genome shotgun (WGS) entry which is preliminary data.</text>
</comment>
<evidence type="ECO:0000313" key="2">
    <source>
        <dbReference type="Proteomes" id="UP001500879"/>
    </source>
</evidence>
<dbReference type="EMBL" id="BAAABX010000048">
    <property type="protein sequence ID" value="GAA0415902.1"/>
    <property type="molecule type" value="Genomic_DNA"/>
</dbReference>
<evidence type="ECO:0000313" key="1">
    <source>
        <dbReference type="EMBL" id="GAA0415902.1"/>
    </source>
</evidence>
<keyword evidence="2" id="KW-1185">Reference proteome</keyword>
<reference evidence="1 2" key="1">
    <citation type="journal article" date="2019" name="Int. J. Syst. Evol. Microbiol.">
        <title>The Global Catalogue of Microorganisms (GCM) 10K type strain sequencing project: providing services to taxonomists for standard genome sequencing and annotation.</title>
        <authorList>
            <consortium name="The Broad Institute Genomics Platform"/>
            <consortium name="The Broad Institute Genome Sequencing Center for Infectious Disease"/>
            <person name="Wu L."/>
            <person name="Ma J."/>
        </authorList>
    </citation>
    <scope>NUCLEOTIDE SEQUENCE [LARGE SCALE GENOMIC DNA]</scope>
    <source>
        <strain evidence="1 2">JCM 4788</strain>
    </source>
</reference>
<protein>
    <recommendedName>
        <fullName evidence="3">Pyridoxamine 5'-phosphate oxidase putative domain-containing protein</fullName>
    </recommendedName>
</protein>
<sequence length="92" mass="10080">MTVGGTLDSVRWLRAVTPVAKGVAPCSAHHDRRLMIHFCCGTAERVEDPGKELPRTLSRKYLGEDPPAEPDEVVRLVVRITPRKVTGFSGGK</sequence>